<evidence type="ECO:0000313" key="1">
    <source>
        <dbReference type="EMBL" id="GAF84740.1"/>
    </source>
</evidence>
<organism evidence="1">
    <name type="scientific">marine sediment metagenome</name>
    <dbReference type="NCBI Taxonomy" id="412755"/>
    <lineage>
        <taxon>unclassified sequences</taxon>
        <taxon>metagenomes</taxon>
        <taxon>ecological metagenomes</taxon>
    </lineage>
</organism>
<dbReference type="EMBL" id="BARS01006250">
    <property type="protein sequence ID" value="GAF84740.1"/>
    <property type="molecule type" value="Genomic_DNA"/>
</dbReference>
<protein>
    <submittedName>
        <fullName evidence="1">Uncharacterized protein</fullName>
    </submittedName>
</protein>
<reference evidence="1" key="1">
    <citation type="journal article" date="2014" name="Front. Microbiol.">
        <title>High frequency of phylogenetically diverse reductive dehalogenase-homologous genes in deep subseafloor sedimentary metagenomes.</title>
        <authorList>
            <person name="Kawai M."/>
            <person name="Futagami T."/>
            <person name="Toyoda A."/>
            <person name="Takaki Y."/>
            <person name="Nishi S."/>
            <person name="Hori S."/>
            <person name="Arai W."/>
            <person name="Tsubouchi T."/>
            <person name="Morono Y."/>
            <person name="Uchiyama I."/>
            <person name="Ito T."/>
            <person name="Fujiyama A."/>
            <person name="Inagaki F."/>
            <person name="Takami H."/>
        </authorList>
    </citation>
    <scope>NUCLEOTIDE SEQUENCE</scope>
    <source>
        <strain evidence="1">Expedition CK06-06</strain>
    </source>
</reference>
<comment type="caution">
    <text evidence="1">The sequence shown here is derived from an EMBL/GenBank/DDBJ whole genome shotgun (WGS) entry which is preliminary data.</text>
</comment>
<gene>
    <name evidence="1" type="ORF">S01H1_12210</name>
</gene>
<accession>X0U8A1</accession>
<proteinExistence type="predicted"/>
<sequence length="89" mass="10089">MIGALLAAQAYEEACRDYAAVAAIFRTDRPLPVYVVECDWVDDYEYADERACDAVVELAHEWSDGEPPNPFIIVGAWSRFIEDMTEVWA</sequence>
<name>X0U8A1_9ZZZZ</name>
<dbReference type="AlphaFoldDB" id="X0U8A1"/>